<dbReference type="Proteomes" id="UP001642464">
    <property type="component" value="Unassembled WGS sequence"/>
</dbReference>
<dbReference type="EMBL" id="CAXAMM010028224">
    <property type="protein sequence ID" value="CAK9062435.1"/>
    <property type="molecule type" value="Genomic_DNA"/>
</dbReference>
<dbReference type="CDD" id="cd00185">
    <property type="entry name" value="TNFRSF"/>
    <property type="match status" value="1"/>
</dbReference>
<dbReference type="PANTHER" id="PTHR46967">
    <property type="entry name" value="INSULIN-LIKE GROWTH FACTOR BINDING PROTEIN,N-TERMINAL"/>
    <property type="match status" value="1"/>
</dbReference>
<dbReference type="PANTHER" id="PTHR46967:SF1">
    <property type="entry name" value="KERATIN-ASSOCIATED PROTEIN 16-1-LIKE"/>
    <property type="match status" value="1"/>
</dbReference>
<gene>
    <name evidence="4" type="ORF">SCF082_LOCUS32523</name>
</gene>
<feature type="region of interest" description="Disordered" evidence="1">
    <location>
        <begin position="727"/>
        <end position="767"/>
    </location>
</feature>
<dbReference type="SMART" id="SM01411">
    <property type="entry name" value="Ephrin_rec_like"/>
    <property type="match status" value="2"/>
</dbReference>
<evidence type="ECO:0000259" key="3">
    <source>
        <dbReference type="Pfam" id="PF07699"/>
    </source>
</evidence>
<accession>A0ABP0NJ55</accession>
<keyword evidence="2" id="KW-0472">Membrane</keyword>
<comment type="caution">
    <text evidence="4">The sequence shown here is derived from an EMBL/GenBank/DDBJ whole genome shotgun (WGS) entry which is preliminary data.</text>
</comment>
<evidence type="ECO:0000256" key="1">
    <source>
        <dbReference type="SAM" id="MobiDB-lite"/>
    </source>
</evidence>
<keyword evidence="2" id="KW-0812">Transmembrane</keyword>
<name>A0ABP0NJ55_9DINO</name>
<dbReference type="Pfam" id="PF07699">
    <property type="entry name" value="Ephrin_rec_like"/>
    <property type="match status" value="1"/>
</dbReference>
<evidence type="ECO:0000313" key="5">
    <source>
        <dbReference type="Proteomes" id="UP001642464"/>
    </source>
</evidence>
<feature type="transmembrane region" description="Helical" evidence="2">
    <location>
        <begin position="2000"/>
        <end position="2022"/>
    </location>
</feature>
<feature type="region of interest" description="Disordered" evidence="1">
    <location>
        <begin position="218"/>
        <end position="237"/>
    </location>
</feature>
<organism evidence="4 5">
    <name type="scientific">Durusdinium trenchii</name>
    <dbReference type="NCBI Taxonomy" id="1381693"/>
    <lineage>
        <taxon>Eukaryota</taxon>
        <taxon>Sar</taxon>
        <taxon>Alveolata</taxon>
        <taxon>Dinophyceae</taxon>
        <taxon>Suessiales</taxon>
        <taxon>Symbiodiniaceae</taxon>
        <taxon>Durusdinium</taxon>
    </lineage>
</organism>
<proteinExistence type="predicted"/>
<sequence>MRLVRFVRLEMAPQLVNKMGPLLVMGHHNVRYNNLGGHGPGHLDEPHMLRFEDVAVTAQGHPVDVVLRTTSAYHPQQPELNGRMGGHGATVNVAVGTSVSLEILLVKPKASHDLEPVDVEALLVSVYDVEEPFQSLATDGELGIGGFQALLWPNGTSELAVDLPKEHGVWATPAGVAPTFFFHRPSAIEMQLHARAATGSALGSLVAGRTFFITLRSPDLKAPPPRTPHSPHSPRRQTVALARRTLTPSPGRQSNAVYDLEAFWPSNFGTKMMLSHRNVMYNNLGGHGPVFSDPPVIRYRGACFHHGRPVDVVLHADSSYHPAASGLNALLGHHYSASVNVALNGTVHLTLELRSQQKPLPLPRLYVSVADSEEKPKLSGAHEVAAPGFEAAQLPSGTWSSAAQLGEDWSAPVSATPAIFTFWNTATVRLTLRAVVKPGSALFSEVGRSFFISLWSPDVDVRATGSSGITSEKVQLGSTAKRAGGVDLPKVTLAPTEAPALDMPFTLGPWLRLERSNVVFNNLGGFGPGHLDEPHELRLGHVAESAESAVDVVFHATSAYHSTSVQLNGAQHGHAVVNVALESSVSLKILLVKHGEDTPIKLDWLFLWIYDVEEEVPALSGDGQVYVSGVKATLRPEETSRWVAVERSQGYEAFAVPKGPALLLAVEGNGPQVTLRPRTNAGNTLDAQGRSFFIALRTPNLEILSTTHPVARLAPVVIGEVTRLVPRSRSRGDATAPELVTSTTTTSSPERPSTTTEQQRVVQSRVGRPPEAHWIRQPLVQGYLGTYLALQPSQVLVNNLAGAGPDHSASDLSGPAAPELRWRAATYQGTPVDVVLRSISSYRPSDVALNGREGLRRPAATVNVAPGSSVKLRFEFWQETEDSRRPIALPRLYVQIFDLEDPRPAMSLSGEASVMDFEGVSWPNGTWQPGGFGQSFNLPEGPAPTVAFTSCSSLFVTLHARKGPGNALGAAWEGRSFFIALRSPDVAPPKMNFTGSATSALRHQWPTLGAFAPAPNISKAVRGAAAAAAAEAFGHDALGHLGQRKWVPEGKKMNKGAQSGAAAALGFYEASRAGATTLVTTATTFTATRMVTETGTTLTWSSLTWTSVTMPSTRTYTSVTSRTVPTETVTFTLPETRTFTSTTVTTKTVPTETVTFTAPSTRTYTSTTATTAHVVAPVLPWQGTGGESVESVYAKEVGVTMEVRHVNYQQLASAPPAARRDLVEGLRQTLAWRAGLRQGHPIRVQDLDLSPGFQDSMVLRSTLSSMRPLDVAKLESSFESSVFQQDLFEAFNASEAAAAVRGRVAVRAVSVAPIMHSGMPNKPFYRIMGITGWRLSEACFGRANATLQIELRSEGARQRTTKVLVLCCLIPLLARLPELRGRYKGSPLCLADGIPEEERAFLKDSQGNDMPVGILELNWPSAGLLAELAKLLIKEVLGFHAEIGEPLGASGAAPIYALAGCRNFNAANDKQCGETEPVMHVSLDSWIGSYSSAYEQMKADYPDIAPLDLGDMGYSGEESVYVHTNLLQEAYENEGLALEFYKSYNVSHHHAKQYFSSTSDIPFGALSRCNATDFSNAQRMSDFVKYSFDYDGVDQQGNGDYVARCPDGHWWPAPACRQNPSECIPLITAGTGWKLQAIMQWAVAYGLPAAVGITASWGDYVALPRAHRVLHYWWVPDSTFIDLGPQPIGMPRHSALEWSMGDKKTSAVGSYVAKMVSQDLSSKARTIQEFVSQITFELKEIMDLLLEVQTEGSRYNVSCAWARQNVARWTAWVPVSTNCYEGFGLADDQGVHVQTRAAASACAVCPEGTFSEEFADNTGKTYRCSACPSGTYQDKVFSSSCKPCSRGTYSDTVGSKECKPCDVAFYQGLEQQMSCMACPADRTTRLLAATREEDCVCKAKFIEREGQCVSCDEETLWCPVGSTISKLQGANGTDDAANPHILEGYFSYPEEPLATYKCRDAMCPGGAPGSCLGGKEGLTCRRCPEGQFASSGPCHDCGDYVGALWVVGLVAMAGGVTGAYYVSSSRYIPKASPIFRALVSGDIAVMVLQNVAVVQVVWGSGTGLEAWLREFQGD</sequence>
<reference evidence="4 5" key="1">
    <citation type="submission" date="2024-02" db="EMBL/GenBank/DDBJ databases">
        <authorList>
            <person name="Chen Y."/>
            <person name="Shah S."/>
            <person name="Dougan E. K."/>
            <person name="Thang M."/>
            <person name="Chan C."/>
        </authorList>
    </citation>
    <scope>NUCLEOTIDE SEQUENCE [LARGE SCALE GENOMIC DNA]</scope>
</reference>
<keyword evidence="2" id="KW-1133">Transmembrane helix</keyword>
<feature type="compositionally biased region" description="Low complexity" evidence="1">
    <location>
        <begin position="741"/>
        <end position="757"/>
    </location>
</feature>
<dbReference type="InterPro" id="IPR011641">
    <property type="entry name" value="Tyr-kin_ephrin_A/B_rcpt-like"/>
</dbReference>
<evidence type="ECO:0000313" key="4">
    <source>
        <dbReference type="EMBL" id="CAK9062435.1"/>
    </source>
</evidence>
<dbReference type="Gene3D" id="2.10.50.10">
    <property type="entry name" value="Tumor Necrosis Factor Receptor, subunit A, domain 2"/>
    <property type="match status" value="2"/>
</dbReference>
<feature type="domain" description="Tyrosine-protein kinase ephrin type A/B receptor-like" evidence="3">
    <location>
        <begin position="1847"/>
        <end position="1895"/>
    </location>
</feature>
<feature type="transmembrane region" description="Helical" evidence="2">
    <location>
        <begin position="2034"/>
        <end position="2058"/>
    </location>
</feature>
<dbReference type="SUPFAM" id="SSF57184">
    <property type="entry name" value="Growth factor receptor domain"/>
    <property type="match status" value="1"/>
</dbReference>
<keyword evidence="5" id="KW-1185">Reference proteome</keyword>
<evidence type="ECO:0000256" key="2">
    <source>
        <dbReference type="SAM" id="Phobius"/>
    </source>
</evidence>
<protein>
    <submittedName>
        <fullName evidence="4">Thyroglobulin (Tg)</fullName>
    </submittedName>
</protein>
<dbReference type="InterPro" id="IPR009030">
    <property type="entry name" value="Growth_fac_rcpt_cys_sf"/>
</dbReference>